<evidence type="ECO:0008006" key="4">
    <source>
        <dbReference type="Google" id="ProtNLM"/>
    </source>
</evidence>
<feature type="transmembrane region" description="Helical" evidence="1">
    <location>
        <begin position="12"/>
        <end position="39"/>
    </location>
</feature>
<name>A0A6V6YZF8_9FLAO</name>
<dbReference type="EMBL" id="CAIJDP010000068">
    <property type="protein sequence ID" value="CAD0004614.1"/>
    <property type="molecule type" value="Genomic_DNA"/>
</dbReference>
<dbReference type="Proteomes" id="UP000530060">
    <property type="component" value="Unassembled WGS sequence"/>
</dbReference>
<feature type="transmembrane region" description="Helical" evidence="1">
    <location>
        <begin position="334"/>
        <end position="354"/>
    </location>
</feature>
<evidence type="ECO:0000313" key="3">
    <source>
        <dbReference type="Proteomes" id="UP000530060"/>
    </source>
</evidence>
<feature type="transmembrane region" description="Helical" evidence="1">
    <location>
        <begin position="126"/>
        <end position="147"/>
    </location>
</feature>
<keyword evidence="1" id="KW-0812">Transmembrane</keyword>
<sequence>MKRKQNVKFFIVIILIIWLLAFYGVSILSSIGLLIVIYIGNKFLNELGKTIPILELILFVSGFQWIIGPFILYRIEPDFMQVSENEYMAITVGAYLSFVTGCLFIRSKKAILDKTKIREIISRPKTISIIKSIYWVGLVFFVVSFFFKTSLDFIFTIIYSFSFITAIMLLYSPIPNKKIYVIAIYSLLFLKCIYQSVFAEFISQCFLLIIFIPNIYSLSKKKIIILLGLGILMLSVINTAKTAYRSKVWSDRGREVNISLFFTILFNSEKSENDTDNSFLQRISSGSVNSSIFSYVPKYKQHTQGEVLLEDFANAIIPRILYADKKDIDNSKNYMLYTGRYLGEGTSVGVNALGIGYAEFGVIGCFIFMGIYGLSLNSVLNFCITKSKKNILYLFSIIVVFIGAIKAETEFIGLINGLLKAFFFVIIFIYFISKNKTRLFSYGS</sequence>
<accession>A0A6V6YZF8</accession>
<keyword evidence="1" id="KW-1133">Transmembrane helix</keyword>
<feature type="transmembrane region" description="Helical" evidence="1">
    <location>
        <begin position="360"/>
        <end position="384"/>
    </location>
</feature>
<feature type="transmembrane region" description="Helical" evidence="1">
    <location>
        <begin position="51"/>
        <end position="75"/>
    </location>
</feature>
<organism evidence="2 3">
    <name type="scientific">Flavobacterium salmonis</name>
    <dbReference type="NCBI Taxonomy" id="2654844"/>
    <lineage>
        <taxon>Bacteria</taxon>
        <taxon>Pseudomonadati</taxon>
        <taxon>Bacteroidota</taxon>
        <taxon>Flavobacteriia</taxon>
        <taxon>Flavobacteriales</taxon>
        <taxon>Flavobacteriaceae</taxon>
        <taxon>Flavobacterium</taxon>
    </lineage>
</organism>
<feature type="transmembrane region" description="Helical" evidence="1">
    <location>
        <begin position="224"/>
        <end position="244"/>
    </location>
</feature>
<keyword evidence="1" id="KW-0472">Membrane</keyword>
<gene>
    <name evidence="2" type="ORF">FLAT13_02376</name>
</gene>
<feature type="transmembrane region" description="Helical" evidence="1">
    <location>
        <begin position="413"/>
        <end position="432"/>
    </location>
</feature>
<dbReference type="AlphaFoldDB" id="A0A6V6YZF8"/>
<comment type="caution">
    <text evidence="2">The sequence shown here is derived from an EMBL/GenBank/DDBJ whole genome shotgun (WGS) entry which is preliminary data.</text>
</comment>
<feature type="transmembrane region" description="Helical" evidence="1">
    <location>
        <begin position="87"/>
        <end position="105"/>
    </location>
</feature>
<protein>
    <recommendedName>
        <fullName evidence="4">Oligosaccharide repeat unit polymerase</fullName>
    </recommendedName>
</protein>
<reference evidence="2 3" key="1">
    <citation type="submission" date="2020-06" db="EMBL/GenBank/DDBJ databases">
        <authorList>
            <person name="Criscuolo A."/>
        </authorList>
    </citation>
    <scope>NUCLEOTIDE SEQUENCE [LARGE SCALE GENOMIC DNA]</scope>
    <source>
        <strain evidence="3">CIP 111411</strain>
    </source>
</reference>
<feature type="transmembrane region" description="Helical" evidence="1">
    <location>
        <begin position="153"/>
        <end position="172"/>
    </location>
</feature>
<feature type="transmembrane region" description="Helical" evidence="1">
    <location>
        <begin position="391"/>
        <end position="407"/>
    </location>
</feature>
<feature type="transmembrane region" description="Helical" evidence="1">
    <location>
        <begin position="179"/>
        <end position="212"/>
    </location>
</feature>
<proteinExistence type="predicted"/>
<evidence type="ECO:0000313" key="2">
    <source>
        <dbReference type="EMBL" id="CAD0004614.1"/>
    </source>
</evidence>
<dbReference type="RefSeq" id="WP_180909033.1">
    <property type="nucleotide sequence ID" value="NZ_CAIJDP010000068.1"/>
</dbReference>
<keyword evidence="3" id="KW-1185">Reference proteome</keyword>
<evidence type="ECO:0000256" key="1">
    <source>
        <dbReference type="SAM" id="Phobius"/>
    </source>
</evidence>